<dbReference type="PROSITE" id="PS51078">
    <property type="entry name" value="ICLR_ED"/>
    <property type="match status" value="1"/>
</dbReference>
<keyword evidence="2" id="KW-0238">DNA-binding</keyword>
<keyword evidence="3" id="KW-0804">Transcription</keyword>
<evidence type="ECO:0000313" key="6">
    <source>
        <dbReference type="EMBL" id="MFC0581534.1"/>
    </source>
</evidence>
<evidence type="ECO:0000259" key="4">
    <source>
        <dbReference type="PROSITE" id="PS51077"/>
    </source>
</evidence>
<dbReference type="Gene3D" id="3.30.450.40">
    <property type="match status" value="1"/>
</dbReference>
<evidence type="ECO:0000256" key="3">
    <source>
        <dbReference type="ARBA" id="ARBA00023163"/>
    </source>
</evidence>
<feature type="domain" description="IclR-ED" evidence="5">
    <location>
        <begin position="76"/>
        <end position="258"/>
    </location>
</feature>
<dbReference type="SUPFAM" id="SSF55781">
    <property type="entry name" value="GAF domain-like"/>
    <property type="match status" value="1"/>
</dbReference>
<dbReference type="Gene3D" id="1.10.10.10">
    <property type="entry name" value="Winged helix-like DNA-binding domain superfamily/Winged helix DNA-binding domain"/>
    <property type="match status" value="1"/>
</dbReference>
<dbReference type="InterPro" id="IPR029016">
    <property type="entry name" value="GAF-like_dom_sf"/>
</dbReference>
<evidence type="ECO:0000256" key="1">
    <source>
        <dbReference type="ARBA" id="ARBA00023015"/>
    </source>
</evidence>
<dbReference type="InterPro" id="IPR014757">
    <property type="entry name" value="Tscrpt_reg_IclR_C"/>
</dbReference>
<evidence type="ECO:0000313" key="7">
    <source>
        <dbReference type="Proteomes" id="UP001589862"/>
    </source>
</evidence>
<dbReference type="PANTHER" id="PTHR30136:SF24">
    <property type="entry name" value="HTH-TYPE TRANSCRIPTIONAL REPRESSOR ALLR"/>
    <property type="match status" value="1"/>
</dbReference>
<dbReference type="InterPro" id="IPR036390">
    <property type="entry name" value="WH_DNA-bd_sf"/>
</dbReference>
<dbReference type="PANTHER" id="PTHR30136">
    <property type="entry name" value="HELIX-TURN-HELIX TRANSCRIPTIONAL REGULATOR, ICLR FAMILY"/>
    <property type="match status" value="1"/>
</dbReference>
<name>A0ABV6P8T0_9MICC</name>
<dbReference type="InterPro" id="IPR036388">
    <property type="entry name" value="WH-like_DNA-bd_sf"/>
</dbReference>
<keyword evidence="1" id="KW-0805">Transcription regulation</keyword>
<sequence length="261" mass="27791">MKEVSQSSPQGAPAALLNGLAILEAFSQHEPALSVTEIAERVGLHKSTVSRVLHGLANEGYVLRDGHAGKYQLDLRVLRLAAPLMAELDARIAAHPHLELLSRATEETAALALWNGKNVVVVDQVASPHQVKHTASVGTQYNRWQSSAVRTVLSQLPIDEVRALVAHGHVDLSPAQLSESEIDAELERVQRLGYAINEGATTPEEFGVSSPIFDTRGQILGGIVVSAPLSRVKNEGKAERLADQVKQAAAAVTARLGAPAS</sequence>
<protein>
    <submittedName>
        <fullName evidence="6">IclR family transcriptional regulator</fullName>
    </submittedName>
</protein>
<comment type="caution">
    <text evidence="6">The sequence shown here is derived from an EMBL/GenBank/DDBJ whole genome shotgun (WGS) entry which is preliminary data.</text>
</comment>
<dbReference type="InterPro" id="IPR011991">
    <property type="entry name" value="ArsR-like_HTH"/>
</dbReference>
<dbReference type="Proteomes" id="UP001589862">
    <property type="component" value="Unassembled WGS sequence"/>
</dbReference>
<dbReference type="Pfam" id="PF01614">
    <property type="entry name" value="IclR_C"/>
    <property type="match status" value="1"/>
</dbReference>
<dbReference type="CDD" id="cd00090">
    <property type="entry name" value="HTH_ARSR"/>
    <property type="match status" value="1"/>
</dbReference>
<dbReference type="RefSeq" id="WP_377458224.1">
    <property type="nucleotide sequence ID" value="NZ_JBHLUB010000015.1"/>
</dbReference>
<keyword evidence="7" id="KW-1185">Reference proteome</keyword>
<evidence type="ECO:0000259" key="5">
    <source>
        <dbReference type="PROSITE" id="PS51078"/>
    </source>
</evidence>
<feature type="domain" description="HTH iclR-type" evidence="4">
    <location>
        <begin position="13"/>
        <end position="75"/>
    </location>
</feature>
<gene>
    <name evidence="6" type="ORF">ACFFFR_03900</name>
</gene>
<proteinExistence type="predicted"/>
<dbReference type="InterPro" id="IPR050707">
    <property type="entry name" value="HTH_MetabolicPath_Reg"/>
</dbReference>
<dbReference type="PROSITE" id="PS51077">
    <property type="entry name" value="HTH_ICLR"/>
    <property type="match status" value="1"/>
</dbReference>
<dbReference type="InterPro" id="IPR005471">
    <property type="entry name" value="Tscrpt_reg_IclR_N"/>
</dbReference>
<dbReference type="SUPFAM" id="SSF46785">
    <property type="entry name" value="Winged helix' DNA-binding domain"/>
    <property type="match status" value="1"/>
</dbReference>
<accession>A0ABV6P8T0</accession>
<dbReference type="Pfam" id="PF09339">
    <property type="entry name" value="HTH_IclR"/>
    <property type="match status" value="1"/>
</dbReference>
<dbReference type="SMART" id="SM00346">
    <property type="entry name" value="HTH_ICLR"/>
    <property type="match status" value="1"/>
</dbReference>
<dbReference type="EMBL" id="JBHLUB010000015">
    <property type="protein sequence ID" value="MFC0581534.1"/>
    <property type="molecule type" value="Genomic_DNA"/>
</dbReference>
<evidence type="ECO:0000256" key="2">
    <source>
        <dbReference type="ARBA" id="ARBA00023125"/>
    </source>
</evidence>
<organism evidence="6 7">
    <name type="scientific">Micrococcoides hystricis</name>
    <dbReference type="NCBI Taxonomy" id="1572761"/>
    <lineage>
        <taxon>Bacteria</taxon>
        <taxon>Bacillati</taxon>
        <taxon>Actinomycetota</taxon>
        <taxon>Actinomycetes</taxon>
        <taxon>Micrococcales</taxon>
        <taxon>Micrococcaceae</taxon>
        <taxon>Micrococcoides</taxon>
    </lineage>
</organism>
<reference evidence="6 7" key="1">
    <citation type="submission" date="2024-09" db="EMBL/GenBank/DDBJ databases">
        <authorList>
            <person name="Sun Q."/>
            <person name="Mori K."/>
        </authorList>
    </citation>
    <scope>NUCLEOTIDE SEQUENCE [LARGE SCALE GENOMIC DNA]</scope>
    <source>
        <strain evidence="6 7">NCAIM B.02604</strain>
    </source>
</reference>